<sequence>MKVIEIDKLVKKFDDFVAIDNISLSIDEGEIYGLLGPNGAGKSTTISTICGLIRPSSGDIKIMGTSIKKHDVNIKRKIGLVPQKIAIYEDFTAKENISFFGELYGLRGRELKEAVERALEFVGLKEVKNKKAKEYSGGMLRRLNIACAIVHNPKIIIMDEPTVGIDAQSRNHILDSIKKLNEEGTTIIYTSHYMEEVESICTQIAIIDHGKVIVEGTKDELKSIVDDKKTLSLTLNSYEEINIEEIKSIKGVLSVYQDDNLVTINTSKNVNNLDKIINYFTRNEISIGDIGYREVTLETVFLTLTGRSLRE</sequence>
<name>A0A174DRH5_9CLOT</name>
<dbReference type="InterPro" id="IPR003439">
    <property type="entry name" value="ABC_transporter-like_ATP-bd"/>
</dbReference>
<dbReference type="AlphaFoldDB" id="A0A174DRH5"/>
<dbReference type="OrthoDB" id="9804819at2"/>
<dbReference type="InterPro" id="IPR027417">
    <property type="entry name" value="P-loop_NTPase"/>
</dbReference>
<dbReference type="PANTHER" id="PTHR43582:SF2">
    <property type="entry name" value="LINEARMYCIN RESISTANCE ATP-BINDING PROTEIN LNRL"/>
    <property type="match status" value="1"/>
</dbReference>
<dbReference type="Proteomes" id="UP000092714">
    <property type="component" value="Unassembled WGS sequence"/>
</dbReference>
<comment type="caution">
    <text evidence="4">The sequence shown here is derived from an EMBL/GenBank/DDBJ whole genome shotgun (WGS) entry which is preliminary data.</text>
</comment>
<dbReference type="PROSITE" id="PS00211">
    <property type="entry name" value="ABC_TRANSPORTER_1"/>
    <property type="match status" value="1"/>
</dbReference>
<dbReference type="GO" id="GO:0005524">
    <property type="term" value="F:ATP binding"/>
    <property type="evidence" value="ECO:0007669"/>
    <property type="project" value="UniProtKB-KW"/>
</dbReference>
<reference evidence="4 5" key="1">
    <citation type="submission" date="2016-06" db="EMBL/GenBank/DDBJ databases">
        <authorList>
            <person name="Kjaerup R.B."/>
            <person name="Dalgaard T.S."/>
            <person name="Juul-Madsen H.R."/>
        </authorList>
    </citation>
    <scope>NUCLEOTIDE SEQUENCE [LARGE SCALE GENOMIC DNA]</scope>
    <source>
        <strain evidence="4 5">373-A1</strain>
    </source>
</reference>
<keyword evidence="2 4" id="KW-0067">ATP-binding</keyword>
<gene>
    <name evidence="4" type="ORF">CP373A1_05915</name>
</gene>
<keyword evidence="1" id="KW-0547">Nucleotide-binding</keyword>
<dbReference type="Gene3D" id="3.40.50.300">
    <property type="entry name" value="P-loop containing nucleotide triphosphate hydrolases"/>
    <property type="match status" value="1"/>
</dbReference>
<evidence type="ECO:0000313" key="4">
    <source>
        <dbReference type="EMBL" id="OBY11485.1"/>
    </source>
</evidence>
<dbReference type="SUPFAM" id="SSF52540">
    <property type="entry name" value="P-loop containing nucleoside triphosphate hydrolases"/>
    <property type="match status" value="1"/>
</dbReference>
<dbReference type="InterPro" id="IPR017871">
    <property type="entry name" value="ABC_transporter-like_CS"/>
</dbReference>
<evidence type="ECO:0000259" key="3">
    <source>
        <dbReference type="PROSITE" id="PS50893"/>
    </source>
</evidence>
<keyword evidence="5" id="KW-1185">Reference proteome</keyword>
<protein>
    <submittedName>
        <fullName evidence="4">Antibiotic ABC transporter ATP-binding protein</fullName>
    </submittedName>
</protein>
<evidence type="ECO:0000256" key="2">
    <source>
        <dbReference type="ARBA" id="ARBA00022840"/>
    </source>
</evidence>
<dbReference type="eggNOG" id="COG1131">
    <property type="taxonomic scope" value="Bacteria"/>
</dbReference>
<dbReference type="PROSITE" id="PS50893">
    <property type="entry name" value="ABC_TRANSPORTER_2"/>
    <property type="match status" value="1"/>
</dbReference>
<accession>A0A174DRH5</accession>
<dbReference type="Pfam" id="PF00005">
    <property type="entry name" value="ABC_tran"/>
    <property type="match status" value="1"/>
</dbReference>
<proteinExistence type="predicted"/>
<organism evidence="4 5">
    <name type="scientific">Clostridium paraputrificum</name>
    <dbReference type="NCBI Taxonomy" id="29363"/>
    <lineage>
        <taxon>Bacteria</taxon>
        <taxon>Bacillati</taxon>
        <taxon>Bacillota</taxon>
        <taxon>Clostridia</taxon>
        <taxon>Eubacteriales</taxon>
        <taxon>Clostridiaceae</taxon>
        <taxon>Clostridium</taxon>
    </lineage>
</organism>
<evidence type="ECO:0000313" key="5">
    <source>
        <dbReference type="Proteomes" id="UP000092714"/>
    </source>
</evidence>
<dbReference type="PANTHER" id="PTHR43582">
    <property type="entry name" value="LINEARMYCIN RESISTANCE ATP-BINDING PROTEIN LNRL"/>
    <property type="match status" value="1"/>
</dbReference>
<evidence type="ECO:0000256" key="1">
    <source>
        <dbReference type="ARBA" id="ARBA00022741"/>
    </source>
</evidence>
<dbReference type="EMBL" id="MAPZ01000014">
    <property type="protein sequence ID" value="OBY11485.1"/>
    <property type="molecule type" value="Genomic_DNA"/>
</dbReference>
<feature type="domain" description="ABC transporter" evidence="3">
    <location>
        <begin position="4"/>
        <end position="234"/>
    </location>
</feature>
<dbReference type="GO" id="GO:0016887">
    <property type="term" value="F:ATP hydrolysis activity"/>
    <property type="evidence" value="ECO:0007669"/>
    <property type="project" value="InterPro"/>
</dbReference>
<dbReference type="SMART" id="SM00382">
    <property type="entry name" value="AAA"/>
    <property type="match status" value="1"/>
</dbReference>
<dbReference type="InterPro" id="IPR003593">
    <property type="entry name" value="AAA+_ATPase"/>
</dbReference>
<dbReference type="RefSeq" id="WP_055184204.1">
    <property type="nucleotide sequence ID" value="NZ_CAXSZC010000010.1"/>
</dbReference>